<comment type="caution">
    <text evidence="1">The sequence shown here is derived from an EMBL/GenBank/DDBJ whole genome shotgun (WGS) entry which is preliminary data.</text>
</comment>
<evidence type="ECO:0000313" key="1">
    <source>
        <dbReference type="EMBL" id="KAJ9577660.1"/>
    </source>
</evidence>
<name>A0AAD8E556_DIPPU</name>
<evidence type="ECO:0000313" key="2">
    <source>
        <dbReference type="Proteomes" id="UP001233999"/>
    </source>
</evidence>
<dbReference type="Proteomes" id="UP001233999">
    <property type="component" value="Unassembled WGS sequence"/>
</dbReference>
<accession>A0AAD8E556</accession>
<gene>
    <name evidence="1" type="ORF">L9F63_005740</name>
</gene>
<protein>
    <submittedName>
        <fullName evidence="1">Uncharacterized protein</fullName>
    </submittedName>
</protein>
<dbReference type="AlphaFoldDB" id="A0AAD8E556"/>
<keyword evidence="2" id="KW-1185">Reference proteome</keyword>
<reference evidence="1" key="1">
    <citation type="journal article" date="2023" name="IScience">
        <title>Live-bearing cockroach genome reveals convergent evolutionary mechanisms linked to viviparity in insects and beyond.</title>
        <authorList>
            <person name="Fouks B."/>
            <person name="Harrison M.C."/>
            <person name="Mikhailova A.A."/>
            <person name="Marchal E."/>
            <person name="English S."/>
            <person name="Carruthers M."/>
            <person name="Jennings E.C."/>
            <person name="Chiamaka E.L."/>
            <person name="Frigard R.A."/>
            <person name="Pippel M."/>
            <person name="Attardo G.M."/>
            <person name="Benoit J.B."/>
            <person name="Bornberg-Bauer E."/>
            <person name="Tobe S.S."/>
        </authorList>
    </citation>
    <scope>NUCLEOTIDE SEQUENCE</scope>
    <source>
        <strain evidence="1">Stay&amp;Tobe</strain>
    </source>
</reference>
<feature type="non-terminal residue" evidence="1">
    <location>
        <position position="253"/>
    </location>
</feature>
<organism evidence="1 2">
    <name type="scientific">Diploptera punctata</name>
    <name type="common">Pacific beetle cockroach</name>
    <dbReference type="NCBI Taxonomy" id="6984"/>
    <lineage>
        <taxon>Eukaryota</taxon>
        <taxon>Metazoa</taxon>
        <taxon>Ecdysozoa</taxon>
        <taxon>Arthropoda</taxon>
        <taxon>Hexapoda</taxon>
        <taxon>Insecta</taxon>
        <taxon>Pterygota</taxon>
        <taxon>Neoptera</taxon>
        <taxon>Polyneoptera</taxon>
        <taxon>Dictyoptera</taxon>
        <taxon>Blattodea</taxon>
        <taxon>Blaberoidea</taxon>
        <taxon>Blaberidae</taxon>
        <taxon>Diplopterinae</taxon>
        <taxon>Diploptera</taxon>
    </lineage>
</organism>
<feature type="non-terminal residue" evidence="1">
    <location>
        <position position="1"/>
    </location>
</feature>
<dbReference type="EMBL" id="JASPKZ010009350">
    <property type="protein sequence ID" value="KAJ9577660.1"/>
    <property type="molecule type" value="Genomic_DNA"/>
</dbReference>
<proteinExistence type="predicted"/>
<reference evidence="1" key="2">
    <citation type="submission" date="2023-05" db="EMBL/GenBank/DDBJ databases">
        <authorList>
            <person name="Fouks B."/>
        </authorList>
    </citation>
    <scope>NUCLEOTIDE SEQUENCE</scope>
    <source>
        <strain evidence="1">Stay&amp;Tobe</strain>
        <tissue evidence="1">Testes</tissue>
    </source>
</reference>
<sequence>LLVEAKTTGPDCNCRKKWTSRVEVCRNAYISLHAISSKMIIYPHFLKKNHITHLFQSHIWIQPQVDVCSTCEDLNTKIKSSTLNDVAKRAAVAELLVHKRRAKKFYKGEALRGPNEVCSCLLDFINQISEEVKIRLLATLTMNEHFQSLNDKFEDWIGFTLQTSTQLQRLVATVFQENIQLVFTQKMKGCIMWNFLLLQHILGNLESTSKRYKTSQKSRTTYLMSTSHSMKISLSIQLQIQQTVIRMNEDSHE</sequence>